<accession>A0A0K2Y5N5</accession>
<dbReference type="Pfam" id="PF00795">
    <property type="entry name" value="CN_hydrolase"/>
    <property type="match status" value="1"/>
</dbReference>
<sequence length="257" mass="29599">MHLFLLQMAGFDWEFIQKSVRQMPPSAVVVLPEYVLTPFFLELLNLTPEKIDSYSQARLEQLQTLSLKHQITISAPLVLLKEQKLFKQIALISPQDTQFYHQQRLVHFEHWAEAQFFANPQPASFKIPPTLDIEGIKIAPLFGYEMHFDGLWMALQEAGVEVVLMSTASTFESFERWRCILRARAFCNSMLVARANRIGMVRENQNVPWRFYGDSLIALPNGNIASSLEGDLGVLHLEVQKAYLQAWAKEWGFRSQN</sequence>
<evidence type="ECO:0000313" key="4">
    <source>
        <dbReference type="Proteomes" id="UP000043437"/>
    </source>
</evidence>
<dbReference type="GO" id="GO:0050126">
    <property type="term" value="F:N-carbamoylputrescine amidase activity"/>
    <property type="evidence" value="ECO:0007669"/>
    <property type="project" value="TreeGrafter"/>
</dbReference>
<dbReference type="InterPro" id="IPR003010">
    <property type="entry name" value="C-N_Hydrolase"/>
</dbReference>
<dbReference type="GeneID" id="82131578"/>
<dbReference type="PANTHER" id="PTHR43674:SF2">
    <property type="entry name" value="BETA-UREIDOPROPIONASE"/>
    <property type="match status" value="1"/>
</dbReference>
<evidence type="ECO:0000259" key="2">
    <source>
        <dbReference type="PROSITE" id="PS50263"/>
    </source>
</evidence>
<name>A0A0K2Y5N5_9HELI</name>
<keyword evidence="1" id="KW-0378">Hydrolase</keyword>
<dbReference type="Gene3D" id="3.60.110.10">
    <property type="entry name" value="Carbon-nitrogen hydrolase"/>
    <property type="match status" value="1"/>
</dbReference>
<evidence type="ECO:0000256" key="1">
    <source>
        <dbReference type="ARBA" id="ARBA00022801"/>
    </source>
</evidence>
<feature type="domain" description="CN hydrolase" evidence="2">
    <location>
        <begin position="1"/>
        <end position="241"/>
    </location>
</feature>
<organism evidence="3 4">
    <name type="scientific">Helicobacter ailurogastricus</name>
    <dbReference type="NCBI Taxonomy" id="1578720"/>
    <lineage>
        <taxon>Bacteria</taxon>
        <taxon>Pseudomonadati</taxon>
        <taxon>Campylobacterota</taxon>
        <taxon>Epsilonproteobacteria</taxon>
        <taxon>Campylobacterales</taxon>
        <taxon>Helicobacteraceae</taxon>
        <taxon>Helicobacter</taxon>
    </lineage>
</organism>
<reference evidence="4" key="1">
    <citation type="submission" date="2014-12" db="EMBL/GenBank/DDBJ databases">
        <authorList>
            <person name="Jaenicke S."/>
        </authorList>
    </citation>
    <scope>NUCLEOTIDE SEQUENCE [LARGE SCALE GENOMIC DNA]</scope>
</reference>
<evidence type="ECO:0000313" key="3">
    <source>
        <dbReference type="EMBL" id="CRF52445.1"/>
    </source>
</evidence>
<dbReference type="RefSeq" id="WP_053945005.1">
    <property type="nucleotide sequence ID" value="NZ_CDMG01000002.1"/>
</dbReference>
<dbReference type="InterPro" id="IPR036526">
    <property type="entry name" value="C-N_Hydrolase_sf"/>
</dbReference>
<dbReference type="InterPro" id="IPR050345">
    <property type="entry name" value="Aliph_Amidase/BUP"/>
</dbReference>
<dbReference type="CDD" id="cd07197">
    <property type="entry name" value="nitrilase"/>
    <property type="match status" value="1"/>
</dbReference>
<dbReference type="PANTHER" id="PTHR43674">
    <property type="entry name" value="NITRILASE C965.09-RELATED"/>
    <property type="match status" value="1"/>
</dbReference>
<proteinExistence type="predicted"/>
<dbReference type="Proteomes" id="UP000043437">
    <property type="component" value="Unassembled WGS sequence"/>
</dbReference>
<dbReference type="GO" id="GO:0033388">
    <property type="term" value="P:putrescine biosynthetic process from arginine"/>
    <property type="evidence" value="ECO:0007669"/>
    <property type="project" value="TreeGrafter"/>
</dbReference>
<dbReference type="SUPFAM" id="SSF56317">
    <property type="entry name" value="Carbon-nitrogen hydrolase"/>
    <property type="match status" value="1"/>
</dbReference>
<dbReference type="AlphaFoldDB" id="A0A0K2Y5N5"/>
<dbReference type="PROSITE" id="PS50263">
    <property type="entry name" value="CN_HYDROLASE"/>
    <property type="match status" value="1"/>
</dbReference>
<gene>
    <name evidence="3" type="ORF">HAL07_05710</name>
</gene>
<protein>
    <recommendedName>
        <fullName evidence="2">CN hydrolase domain-containing protein</fullName>
    </recommendedName>
</protein>
<dbReference type="EMBL" id="CDMG01000002">
    <property type="protein sequence ID" value="CRF52445.1"/>
    <property type="molecule type" value="Genomic_DNA"/>
</dbReference>